<keyword evidence="3" id="KW-0807">Transducer</keyword>
<evidence type="ECO:0000256" key="3">
    <source>
        <dbReference type="PROSITE-ProRule" id="PRU00284"/>
    </source>
</evidence>
<accession>A0A2R8AA53</accession>
<protein>
    <submittedName>
        <fullName evidence="6">Methyl-accepting chemotaxis protein III</fullName>
    </submittedName>
</protein>
<reference evidence="6 7" key="1">
    <citation type="submission" date="2018-03" db="EMBL/GenBank/DDBJ databases">
        <authorList>
            <person name="Keele B.F."/>
        </authorList>
    </citation>
    <scope>NUCLEOTIDE SEQUENCE [LARGE SCALE GENOMIC DNA]</scope>
    <source>
        <strain evidence="6 7">CeCT 8812</strain>
    </source>
</reference>
<dbReference type="GO" id="GO:0004888">
    <property type="term" value="F:transmembrane signaling receptor activity"/>
    <property type="evidence" value="ECO:0007669"/>
    <property type="project" value="InterPro"/>
</dbReference>
<dbReference type="PROSITE" id="PS50111">
    <property type="entry name" value="CHEMOTAXIS_TRANSDUC_2"/>
    <property type="match status" value="1"/>
</dbReference>
<dbReference type="PANTHER" id="PTHR43531:SF11">
    <property type="entry name" value="METHYL-ACCEPTING CHEMOTAXIS PROTEIN 3"/>
    <property type="match status" value="1"/>
</dbReference>
<evidence type="ECO:0000259" key="5">
    <source>
        <dbReference type="PROSITE" id="PS50111"/>
    </source>
</evidence>
<keyword evidence="4" id="KW-1133">Transmembrane helix</keyword>
<dbReference type="PRINTS" id="PR00260">
    <property type="entry name" value="CHEMTRNSDUCR"/>
</dbReference>
<comment type="similarity">
    <text evidence="2">Belongs to the methyl-accepting chemotaxis (MCP) protein family.</text>
</comment>
<evidence type="ECO:0000256" key="1">
    <source>
        <dbReference type="ARBA" id="ARBA00022500"/>
    </source>
</evidence>
<dbReference type="GO" id="GO:0016020">
    <property type="term" value="C:membrane"/>
    <property type="evidence" value="ECO:0007669"/>
    <property type="project" value="InterPro"/>
</dbReference>
<keyword evidence="1" id="KW-0145">Chemotaxis</keyword>
<keyword evidence="7" id="KW-1185">Reference proteome</keyword>
<dbReference type="SUPFAM" id="SSF58104">
    <property type="entry name" value="Methyl-accepting chemotaxis protein (MCP) signaling domain"/>
    <property type="match status" value="1"/>
</dbReference>
<keyword evidence="4" id="KW-0472">Membrane</keyword>
<dbReference type="PANTHER" id="PTHR43531">
    <property type="entry name" value="PROTEIN ICFG"/>
    <property type="match status" value="1"/>
</dbReference>
<dbReference type="GO" id="GO:0007165">
    <property type="term" value="P:signal transduction"/>
    <property type="evidence" value="ECO:0007669"/>
    <property type="project" value="UniProtKB-KW"/>
</dbReference>
<evidence type="ECO:0000256" key="2">
    <source>
        <dbReference type="ARBA" id="ARBA00029447"/>
    </source>
</evidence>
<dbReference type="Pfam" id="PF00015">
    <property type="entry name" value="MCPsignal"/>
    <property type="match status" value="1"/>
</dbReference>
<dbReference type="AlphaFoldDB" id="A0A2R8AA53"/>
<dbReference type="Gene3D" id="1.10.287.950">
    <property type="entry name" value="Methyl-accepting chemotaxis protein"/>
    <property type="match status" value="1"/>
</dbReference>
<dbReference type="EMBL" id="OMKW01000002">
    <property type="protein sequence ID" value="SPF29089.1"/>
    <property type="molecule type" value="Genomic_DNA"/>
</dbReference>
<organism evidence="6 7">
    <name type="scientific">Pontivivens insulae</name>
    <dbReference type="NCBI Taxonomy" id="1639689"/>
    <lineage>
        <taxon>Bacteria</taxon>
        <taxon>Pseudomonadati</taxon>
        <taxon>Pseudomonadota</taxon>
        <taxon>Alphaproteobacteria</taxon>
        <taxon>Rhodobacterales</taxon>
        <taxon>Paracoccaceae</taxon>
        <taxon>Pontivivens</taxon>
    </lineage>
</organism>
<dbReference type="Proteomes" id="UP000244932">
    <property type="component" value="Unassembled WGS sequence"/>
</dbReference>
<dbReference type="InterPro" id="IPR051310">
    <property type="entry name" value="MCP_chemotaxis"/>
</dbReference>
<gene>
    <name evidence="6" type="primary">trg_2</name>
    <name evidence="6" type="ORF">POI8812_01395</name>
</gene>
<evidence type="ECO:0000313" key="6">
    <source>
        <dbReference type="EMBL" id="SPF29089.1"/>
    </source>
</evidence>
<name>A0A2R8AA53_9RHOB</name>
<dbReference type="InterPro" id="IPR004089">
    <property type="entry name" value="MCPsignal_dom"/>
</dbReference>
<feature type="transmembrane region" description="Helical" evidence="4">
    <location>
        <begin position="7"/>
        <end position="30"/>
    </location>
</feature>
<evidence type="ECO:0000256" key="4">
    <source>
        <dbReference type="SAM" id="Phobius"/>
    </source>
</evidence>
<proteinExistence type="inferred from homology"/>
<evidence type="ECO:0000313" key="7">
    <source>
        <dbReference type="Proteomes" id="UP000244932"/>
    </source>
</evidence>
<dbReference type="InterPro" id="IPR004090">
    <property type="entry name" value="Chemotax_Me-accpt_rcpt"/>
</dbReference>
<sequence>MPDHPKSLIWIAALSCVAVICIISLLIGPWQVAPVAGLCLALIWPLRPVQEQSHHLDQTVQRAEDEIGEVRRQIAELSSEFKMIEHWITGGMRGTPPDILRPVAAELDRLQSAPELAQRALLKELGIAPDERPPIDQILSHIDTMQPTLQPSPLPDDLRLYVDSLREQVEAVSGSALNQAAAVEQISTATKAFSESVEDNRKRLEATAKSSDAMAKRARDGQNVTKEAIDAVAEIARSTAQMTDILKVIDSIAFQTNLLALNAAVEAARAGEAGRGFAVVAAEVRSLARKSGDAARDIGALIAASHDNTTRGVDMVKEAGTLLSDVTVQIAKVAEQITAVAQSGESQSASVCEIEQSILAMKASVTKTAKLAEDSAEAVTRLDTAMNTPAATSRGILSKRVDLDAKHKGPHETVEAKALMGESGSAAAIARGQ</sequence>
<keyword evidence="4" id="KW-0812">Transmembrane</keyword>
<dbReference type="CDD" id="cd11386">
    <property type="entry name" value="MCP_signal"/>
    <property type="match status" value="1"/>
</dbReference>
<feature type="domain" description="Methyl-accepting transducer" evidence="5">
    <location>
        <begin position="154"/>
        <end position="383"/>
    </location>
</feature>
<dbReference type="GO" id="GO:0006935">
    <property type="term" value="P:chemotaxis"/>
    <property type="evidence" value="ECO:0007669"/>
    <property type="project" value="UniProtKB-KW"/>
</dbReference>
<dbReference type="SMART" id="SM00283">
    <property type="entry name" value="MA"/>
    <property type="match status" value="1"/>
</dbReference>